<proteinExistence type="predicted"/>
<gene>
    <name evidence="2" type="ORF">DPX16_13539</name>
</gene>
<comment type="caution">
    <text evidence="2">The sequence shown here is derived from an EMBL/GenBank/DDBJ whole genome shotgun (WGS) entry which is preliminary data.</text>
</comment>
<name>A0A3N0YCV8_ANAGA</name>
<evidence type="ECO:0000313" key="3">
    <source>
        <dbReference type="Proteomes" id="UP000281406"/>
    </source>
</evidence>
<accession>A0A3N0YCV8</accession>
<dbReference type="EMBL" id="RJVU01047928">
    <property type="protein sequence ID" value="ROL43608.1"/>
    <property type="molecule type" value="Genomic_DNA"/>
</dbReference>
<reference evidence="2 3" key="1">
    <citation type="submission" date="2018-10" db="EMBL/GenBank/DDBJ databases">
        <title>Genome assembly for a Yunnan-Guizhou Plateau 3E fish, Anabarilius grahami (Regan), and its evolutionary and genetic applications.</title>
        <authorList>
            <person name="Jiang W."/>
        </authorList>
    </citation>
    <scope>NUCLEOTIDE SEQUENCE [LARGE SCALE GENOMIC DNA]</scope>
    <source>
        <strain evidence="2">AG-KIZ</strain>
        <tissue evidence="2">Muscle</tissue>
    </source>
</reference>
<evidence type="ECO:0000256" key="1">
    <source>
        <dbReference type="SAM" id="MobiDB-lite"/>
    </source>
</evidence>
<evidence type="ECO:0000313" key="2">
    <source>
        <dbReference type="EMBL" id="ROL43608.1"/>
    </source>
</evidence>
<sequence>MNQVLVQSQCYFCFGVGLNDEPSKNRFASPWAREPPQSQVLCHYICLIFHSNASVVTPNTNTPGLFEMHLSCADQSVHDTKAQRERTKSTRSHMLSKCSRSAPMPHADRSTQHQCISNQSSINNGGR</sequence>
<feature type="compositionally biased region" description="Polar residues" evidence="1">
    <location>
        <begin position="112"/>
        <end position="127"/>
    </location>
</feature>
<dbReference type="Proteomes" id="UP000281406">
    <property type="component" value="Unassembled WGS sequence"/>
</dbReference>
<keyword evidence="3" id="KW-1185">Reference proteome</keyword>
<organism evidence="2 3">
    <name type="scientific">Anabarilius grahami</name>
    <name type="common">Kanglang fish</name>
    <name type="synonym">Barilius grahami</name>
    <dbReference type="NCBI Taxonomy" id="495550"/>
    <lineage>
        <taxon>Eukaryota</taxon>
        <taxon>Metazoa</taxon>
        <taxon>Chordata</taxon>
        <taxon>Craniata</taxon>
        <taxon>Vertebrata</taxon>
        <taxon>Euteleostomi</taxon>
        <taxon>Actinopterygii</taxon>
        <taxon>Neopterygii</taxon>
        <taxon>Teleostei</taxon>
        <taxon>Ostariophysi</taxon>
        <taxon>Cypriniformes</taxon>
        <taxon>Xenocyprididae</taxon>
        <taxon>Xenocypridinae</taxon>
        <taxon>Xenocypridinae incertae sedis</taxon>
        <taxon>Anabarilius</taxon>
    </lineage>
</organism>
<feature type="compositionally biased region" description="Basic and acidic residues" evidence="1">
    <location>
        <begin position="77"/>
        <end position="88"/>
    </location>
</feature>
<protein>
    <submittedName>
        <fullName evidence="2">Uncharacterized protein</fullName>
    </submittedName>
</protein>
<feature type="region of interest" description="Disordered" evidence="1">
    <location>
        <begin position="77"/>
        <end position="127"/>
    </location>
</feature>
<dbReference type="AlphaFoldDB" id="A0A3N0YCV8"/>